<protein>
    <recommendedName>
        <fullName evidence="10">Autoinducer 2 import system permease protein LsrD</fullName>
    </recommendedName>
</protein>
<dbReference type="AlphaFoldDB" id="A0A1X7H7Y1"/>
<evidence type="ECO:0000256" key="1">
    <source>
        <dbReference type="ARBA" id="ARBA00004651"/>
    </source>
</evidence>
<name>A0A1X7H7Y1_TRICW</name>
<evidence type="ECO:0000256" key="9">
    <source>
        <dbReference type="ARBA" id="ARBA00025439"/>
    </source>
</evidence>
<keyword evidence="13" id="KW-1185">Reference proteome</keyword>
<keyword evidence="7 11" id="KW-1133">Transmembrane helix</keyword>
<comment type="function">
    <text evidence="9">Part of the ABC transporter complex LsrABCD involved in autoinducer 2 (AI-2) import. Probably responsible for the translocation of the substrate across the membrane.</text>
</comment>
<keyword evidence="3" id="KW-0813">Transport</keyword>
<evidence type="ECO:0000256" key="4">
    <source>
        <dbReference type="ARBA" id="ARBA00022475"/>
    </source>
</evidence>
<dbReference type="OrthoDB" id="9808136at2"/>
<sequence>MIQRLTSFRADRTGGQYVSGALLVLAIVALAVSFASFRTPQNLGNLIVQATPLMVVALGQTLPILTGGLDLSVGVVMSLSTCILATTGSPALAITLTILSAALLGIVNGVGVTRFRVHPIIMTLSTGTVLQGIVLLVQPSPGGSVWPMLPAAVGNSVMGVPIALLWVALAIWFAWSLLHRSRLGLHVYAVGGGADNAALAGVSVTRMTIASYVICALFAAVAGIFLAGRISSGDPWVGASYGLDSVAAVALGGTQLSGGIGGPLGTAFGALLLSIVGNAMNIVQINPFLLSVVNGALLLFAVCLRRRKEIGI</sequence>
<keyword evidence="4" id="KW-1003">Cell membrane</keyword>
<evidence type="ECO:0000256" key="5">
    <source>
        <dbReference type="ARBA" id="ARBA00022519"/>
    </source>
</evidence>
<feature type="transmembrane region" description="Helical" evidence="11">
    <location>
        <begin position="119"/>
        <end position="137"/>
    </location>
</feature>
<dbReference type="Proteomes" id="UP000192911">
    <property type="component" value="Unassembled WGS sequence"/>
</dbReference>
<evidence type="ECO:0000256" key="3">
    <source>
        <dbReference type="ARBA" id="ARBA00022448"/>
    </source>
</evidence>
<evidence type="ECO:0000256" key="11">
    <source>
        <dbReference type="SAM" id="Phobius"/>
    </source>
</evidence>
<dbReference type="EMBL" id="FXAH01000023">
    <property type="protein sequence ID" value="SMF81295.1"/>
    <property type="molecule type" value="Genomic_DNA"/>
</dbReference>
<evidence type="ECO:0000256" key="6">
    <source>
        <dbReference type="ARBA" id="ARBA00022692"/>
    </source>
</evidence>
<dbReference type="RefSeq" id="WP_085230676.1">
    <property type="nucleotide sequence ID" value="NZ_BSQD01000020.1"/>
</dbReference>
<evidence type="ECO:0000256" key="10">
    <source>
        <dbReference type="ARBA" id="ARBA00039381"/>
    </source>
</evidence>
<feature type="transmembrane region" description="Helical" evidence="11">
    <location>
        <begin position="46"/>
        <end position="65"/>
    </location>
</feature>
<comment type="subunit">
    <text evidence="2">The complex is composed of two ATP-binding proteins (LsrA), two transmembrane proteins (LsrC and LsrD) and a solute-binding protein (LsrB).</text>
</comment>
<dbReference type="CDD" id="cd06579">
    <property type="entry name" value="TM_PBP1_transp_AraH_like"/>
    <property type="match status" value="1"/>
</dbReference>
<proteinExistence type="predicted"/>
<accession>A0A1X7H7Y1</accession>
<dbReference type="PANTHER" id="PTHR32196:SF71">
    <property type="entry name" value="AUTOINDUCER 2 IMPORT SYSTEM PERMEASE PROTEIN LSRD"/>
    <property type="match status" value="1"/>
</dbReference>
<keyword evidence="5" id="KW-0997">Cell inner membrane</keyword>
<feature type="transmembrane region" description="Helical" evidence="11">
    <location>
        <begin position="285"/>
        <end position="304"/>
    </location>
</feature>
<evidence type="ECO:0000313" key="12">
    <source>
        <dbReference type="EMBL" id="SMF81295.1"/>
    </source>
</evidence>
<reference evidence="13" key="1">
    <citation type="submission" date="2017-04" db="EMBL/GenBank/DDBJ databases">
        <authorList>
            <person name="Varghese N."/>
            <person name="Submissions S."/>
        </authorList>
    </citation>
    <scope>NUCLEOTIDE SEQUENCE [LARGE SCALE GENOMIC DNA]</scope>
    <source>
        <strain evidence="13">Ballard 720</strain>
    </source>
</reference>
<dbReference type="Pfam" id="PF02653">
    <property type="entry name" value="BPD_transp_2"/>
    <property type="match status" value="1"/>
</dbReference>
<comment type="subcellular location">
    <subcellularLocation>
        <location evidence="1">Cell membrane</location>
        <topology evidence="1">Multi-pass membrane protein</topology>
    </subcellularLocation>
</comment>
<dbReference type="GeneID" id="95553061"/>
<feature type="transmembrane region" description="Helical" evidence="11">
    <location>
        <begin position="77"/>
        <end position="107"/>
    </location>
</feature>
<evidence type="ECO:0000256" key="2">
    <source>
        <dbReference type="ARBA" id="ARBA00011262"/>
    </source>
</evidence>
<evidence type="ECO:0000313" key="13">
    <source>
        <dbReference type="Proteomes" id="UP000192911"/>
    </source>
</evidence>
<evidence type="ECO:0000256" key="8">
    <source>
        <dbReference type="ARBA" id="ARBA00023136"/>
    </source>
</evidence>
<feature type="transmembrane region" description="Helical" evidence="11">
    <location>
        <begin position="157"/>
        <end position="178"/>
    </location>
</feature>
<keyword evidence="6 11" id="KW-0812">Transmembrane</keyword>
<feature type="transmembrane region" description="Helical" evidence="11">
    <location>
        <begin position="209"/>
        <end position="230"/>
    </location>
</feature>
<gene>
    <name evidence="12" type="ORF">SAMN06295900_12348</name>
</gene>
<dbReference type="GO" id="GO:0022857">
    <property type="term" value="F:transmembrane transporter activity"/>
    <property type="evidence" value="ECO:0007669"/>
    <property type="project" value="InterPro"/>
</dbReference>
<organism evidence="12 13">
    <name type="scientific">Trinickia caryophylli</name>
    <name type="common">Paraburkholderia caryophylli</name>
    <dbReference type="NCBI Taxonomy" id="28094"/>
    <lineage>
        <taxon>Bacteria</taxon>
        <taxon>Pseudomonadati</taxon>
        <taxon>Pseudomonadota</taxon>
        <taxon>Betaproteobacteria</taxon>
        <taxon>Burkholderiales</taxon>
        <taxon>Burkholderiaceae</taxon>
        <taxon>Trinickia</taxon>
    </lineage>
</organism>
<feature type="transmembrane region" description="Helical" evidence="11">
    <location>
        <begin position="17"/>
        <end position="37"/>
    </location>
</feature>
<evidence type="ECO:0000256" key="7">
    <source>
        <dbReference type="ARBA" id="ARBA00022989"/>
    </source>
</evidence>
<dbReference type="GO" id="GO:0005886">
    <property type="term" value="C:plasma membrane"/>
    <property type="evidence" value="ECO:0007669"/>
    <property type="project" value="UniProtKB-SubCell"/>
</dbReference>
<dbReference type="STRING" id="28094.SAMN06295900_12348"/>
<dbReference type="PANTHER" id="PTHR32196">
    <property type="entry name" value="ABC TRANSPORTER PERMEASE PROTEIN YPHD-RELATED-RELATED"/>
    <property type="match status" value="1"/>
</dbReference>
<dbReference type="InterPro" id="IPR001851">
    <property type="entry name" value="ABC_transp_permease"/>
</dbReference>
<keyword evidence="8 11" id="KW-0472">Membrane</keyword>